<feature type="transmembrane region" description="Helical" evidence="1">
    <location>
        <begin position="134"/>
        <end position="161"/>
    </location>
</feature>
<keyword evidence="1" id="KW-0472">Membrane</keyword>
<name>A0A091AU48_9GAMM</name>
<sequence length="162" mass="16750">MDNQLVLYLLSALLIVVGLAGTVLPALPGLPLMFVGMLLAAWAGDFRQIGAGALVLLAVIMLLALAADILTSLYGAKRAGASKHAMWGAAIGTLAGFFFGLPGLVLGPFVGAIAGEKTQGSDWRKASRIGLATWMGLAVGTVIKIGLAVLMLAVFAIAWFWN</sequence>
<evidence type="ECO:0000256" key="1">
    <source>
        <dbReference type="SAM" id="Phobius"/>
    </source>
</evidence>
<feature type="transmembrane region" description="Helical" evidence="1">
    <location>
        <begin position="86"/>
        <end position="114"/>
    </location>
</feature>
<dbReference type="Proteomes" id="UP000029385">
    <property type="component" value="Unassembled WGS sequence"/>
</dbReference>
<feature type="transmembrane region" description="Helical" evidence="1">
    <location>
        <begin position="49"/>
        <end position="74"/>
    </location>
</feature>
<dbReference type="Pfam" id="PF04306">
    <property type="entry name" value="DUF456"/>
    <property type="match status" value="1"/>
</dbReference>
<dbReference type="RefSeq" id="WP_022969895.1">
    <property type="nucleotide sequence ID" value="NZ_ATVD01000004.1"/>
</dbReference>
<evidence type="ECO:0000313" key="3">
    <source>
        <dbReference type="Proteomes" id="UP000029385"/>
    </source>
</evidence>
<keyword evidence="1" id="KW-1133">Transmembrane helix</keyword>
<proteinExistence type="predicted"/>
<evidence type="ECO:0008006" key="4">
    <source>
        <dbReference type="Google" id="ProtNLM"/>
    </source>
</evidence>
<dbReference type="EMBL" id="AVCI01000007">
    <property type="protein sequence ID" value="KFN42876.1"/>
    <property type="molecule type" value="Genomic_DNA"/>
</dbReference>
<dbReference type="InterPro" id="IPR007403">
    <property type="entry name" value="DUF456"/>
</dbReference>
<organism evidence="2 3">
    <name type="scientific">Arenimonas oryziterrae DSM 21050 = YC6267</name>
    <dbReference type="NCBI Taxonomy" id="1121015"/>
    <lineage>
        <taxon>Bacteria</taxon>
        <taxon>Pseudomonadati</taxon>
        <taxon>Pseudomonadota</taxon>
        <taxon>Gammaproteobacteria</taxon>
        <taxon>Lysobacterales</taxon>
        <taxon>Lysobacteraceae</taxon>
        <taxon>Arenimonas</taxon>
    </lineage>
</organism>
<keyword evidence="3" id="KW-1185">Reference proteome</keyword>
<comment type="caution">
    <text evidence="2">The sequence shown here is derived from an EMBL/GenBank/DDBJ whole genome shotgun (WGS) entry which is preliminary data.</text>
</comment>
<gene>
    <name evidence="2" type="ORF">N789_12160</name>
</gene>
<dbReference type="PANTHER" id="PTHR39165:SF1">
    <property type="entry name" value="DUF456 DOMAIN-CONTAINING PROTEIN"/>
    <property type="match status" value="1"/>
</dbReference>
<dbReference type="eggNOG" id="COG2839">
    <property type="taxonomic scope" value="Bacteria"/>
</dbReference>
<evidence type="ECO:0000313" key="2">
    <source>
        <dbReference type="EMBL" id="KFN42876.1"/>
    </source>
</evidence>
<dbReference type="PANTHER" id="PTHR39165">
    <property type="entry name" value="IG HYPOTHETICAL 17883"/>
    <property type="match status" value="1"/>
</dbReference>
<dbReference type="PATRIC" id="fig|1121015.4.peg.1905"/>
<dbReference type="AlphaFoldDB" id="A0A091AU48"/>
<dbReference type="OrthoDB" id="9808460at2"/>
<accession>A0A091AU48</accession>
<protein>
    <recommendedName>
        <fullName evidence="4">DUF456 domain-containing protein</fullName>
    </recommendedName>
</protein>
<reference evidence="2 3" key="1">
    <citation type="submission" date="2013-09" db="EMBL/GenBank/DDBJ databases">
        <title>Genome sequencing of Arenimonas oryziterrae.</title>
        <authorList>
            <person name="Chen F."/>
            <person name="Wang G."/>
        </authorList>
    </citation>
    <scope>NUCLEOTIDE SEQUENCE [LARGE SCALE GENOMIC DNA]</scope>
    <source>
        <strain evidence="2 3">YC6267</strain>
    </source>
</reference>
<keyword evidence="1" id="KW-0812">Transmembrane</keyword>